<keyword evidence="5" id="KW-1185">Reference proteome</keyword>
<keyword evidence="4" id="KW-0808">Transferase</keyword>
<dbReference type="RefSeq" id="WP_243107828.1">
    <property type="nucleotide sequence ID" value="NZ_JBBMFP010000013.1"/>
</dbReference>
<dbReference type="InterPro" id="IPR003362">
    <property type="entry name" value="Bact_transf"/>
</dbReference>
<dbReference type="EC" id="2.7.8.-" evidence="4"/>
<comment type="caution">
    <text evidence="4">The sequence shown here is derived from an EMBL/GenBank/DDBJ whole genome shotgun (WGS) entry which is preliminary data.</text>
</comment>
<dbReference type="Proteomes" id="UP001457898">
    <property type="component" value="Unassembled WGS sequence"/>
</dbReference>
<evidence type="ECO:0000256" key="2">
    <source>
        <dbReference type="SAM" id="Phobius"/>
    </source>
</evidence>
<sequence>MKRWKDLPKEMQIEEIRPYYEVLRKKRMSLTLKRVFDIVVSAIMLVFFSPVILILAIAIKIDSPGPVFYRQVRVTQYGRTFKIHKFRSMYDGADKKGTLVTVGNDSRITRIGKIVRKCRLDEIAQLIEVLKGDMTFVGDREIIGTTKENIDFTRILAA</sequence>
<evidence type="ECO:0000313" key="5">
    <source>
        <dbReference type="Proteomes" id="UP001457898"/>
    </source>
</evidence>
<reference evidence="4 5" key="1">
    <citation type="submission" date="2024-03" db="EMBL/GenBank/DDBJ databases">
        <title>Human intestinal bacterial collection.</title>
        <authorList>
            <person name="Pauvert C."/>
            <person name="Hitch T.C.A."/>
            <person name="Clavel T."/>
        </authorList>
    </citation>
    <scope>NUCLEOTIDE SEQUENCE [LARGE SCALE GENOMIC DNA]</scope>
    <source>
        <strain evidence="4 5">CLA-SR-H028</strain>
    </source>
</reference>
<evidence type="ECO:0000256" key="1">
    <source>
        <dbReference type="ARBA" id="ARBA00006464"/>
    </source>
</evidence>
<accession>A0ABV1DQU8</accession>
<proteinExistence type="inferred from homology"/>
<dbReference type="PANTHER" id="PTHR30576:SF0">
    <property type="entry name" value="UNDECAPRENYL-PHOSPHATE N-ACETYLGALACTOSAMINYL 1-PHOSPHATE TRANSFERASE-RELATED"/>
    <property type="match status" value="1"/>
</dbReference>
<dbReference type="GO" id="GO:0016740">
    <property type="term" value="F:transferase activity"/>
    <property type="evidence" value="ECO:0007669"/>
    <property type="project" value="UniProtKB-KW"/>
</dbReference>
<dbReference type="Pfam" id="PF02397">
    <property type="entry name" value="Bac_transf"/>
    <property type="match status" value="1"/>
</dbReference>
<gene>
    <name evidence="4" type="ORF">WMO65_15080</name>
</gene>
<organism evidence="4 5">
    <name type="scientific">Blautia caccae</name>
    <dbReference type="NCBI Taxonomy" id="3133175"/>
    <lineage>
        <taxon>Bacteria</taxon>
        <taxon>Bacillati</taxon>
        <taxon>Bacillota</taxon>
        <taxon>Clostridia</taxon>
        <taxon>Lachnospirales</taxon>
        <taxon>Lachnospiraceae</taxon>
        <taxon>Blautia</taxon>
    </lineage>
</organism>
<feature type="transmembrane region" description="Helical" evidence="2">
    <location>
        <begin position="35"/>
        <end position="59"/>
    </location>
</feature>
<keyword evidence="2" id="KW-1133">Transmembrane helix</keyword>
<feature type="domain" description="Bacterial sugar transferase" evidence="3">
    <location>
        <begin position="33"/>
        <end position="143"/>
    </location>
</feature>
<dbReference type="PANTHER" id="PTHR30576">
    <property type="entry name" value="COLANIC BIOSYNTHESIS UDP-GLUCOSE LIPID CARRIER TRANSFERASE"/>
    <property type="match status" value="1"/>
</dbReference>
<evidence type="ECO:0000313" key="4">
    <source>
        <dbReference type="EMBL" id="MEQ2432330.1"/>
    </source>
</evidence>
<keyword evidence="2" id="KW-0472">Membrane</keyword>
<evidence type="ECO:0000259" key="3">
    <source>
        <dbReference type="Pfam" id="PF02397"/>
    </source>
</evidence>
<name>A0ABV1DQU8_9FIRM</name>
<comment type="similarity">
    <text evidence="1">Belongs to the bacterial sugar transferase family.</text>
</comment>
<keyword evidence="2" id="KW-0812">Transmembrane</keyword>
<protein>
    <submittedName>
        <fullName evidence="4">Sugar transferase</fullName>
        <ecNumber evidence="4">2.7.8.-</ecNumber>
    </submittedName>
</protein>
<dbReference type="EMBL" id="JBBMFP010000013">
    <property type="protein sequence ID" value="MEQ2432330.1"/>
    <property type="molecule type" value="Genomic_DNA"/>
</dbReference>